<evidence type="ECO:0000313" key="1">
    <source>
        <dbReference type="EMBL" id="EFP80204.1"/>
    </source>
</evidence>
<protein>
    <submittedName>
        <fullName evidence="1">Uncharacterized protein</fullName>
    </submittedName>
</protein>
<organism evidence="1 2">
    <name type="scientific">Puccinia graminis f. sp. tritici (strain CRL 75-36-700-3 / race SCCL)</name>
    <name type="common">Black stem rust fungus</name>
    <dbReference type="NCBI Taxonomy" id="418459"/>
    <lineage>
        <taxon>Eukaryota</taxon>
        <taxon>Fungi</taxon>
        <taxon>Dikarya</taxon>
        <taxon>Basidiomycota</taxon>
        <taxon>Pucciniomycotina</taxon>
        <taxon>Pucciniomycetes</taxon>
        <taxon>Pucciniales</taxon>
        <taxon>Pucciniaceae</taxon>
        <taxon>Puccinia</taxon>
    </lineage>
</organism>
<gene>
    <name evidence="1" type="ORF">PGTG_06160</name>
</gene>
<dbReference type="KEGG" id="pgr:PGTG_06160"/>
<reference key="1">
    <citation type="submission" date="2007-01" db="EMBL/GenBank/DDBJ databases">
        <title>The Genome Sequence of Puccinia graminis f. sp. tritici Strain CRL 75-36-700-3.</title>
        <authorList>
            <consortium name="The Broad Institute Genome Sequencing Platform"/>
            <person name="Birren B."/>
            <person name="Lander E."/>
            <person name="Galagan J."/>
            <person name="Nusbaum C."/>
            <person name="Devon K."/>
            <person name="Cuomo C."/>
            <person name="Jaffe D."/>
            <person name="Butler J."/>
            <person name="Alvarez P."/>
            <person name="Gnerre S."/>
            <person name="Grabherr M."/>
            <person name="Mauceli E."/>
            <person name="Brockman W."/>
            <person name="Young S."/>
            <person name="LaButti K."/>
            <person name="Sykes S."/>
            <person name="DeCaprio D."/>
            <person name="Crawford M."/>
            <person name="Koehrsen M."/>
            <person name="Engels R."/>
            <person name="Montgomery P."/>
            <person name="Pearson M."/>
            <person name="Howarth C."/>
            <person name="Larson L."/>
            <person name="White J."/>
            <person name="Zeng Q."/>
            <person name="Kodira C."/>
            <person name="Yandava C."/>
            <person name="Alvarado L."/>
            <person name="O'Leary S."/>
            <person name="Szabo L."/>
            <person name="Dean R."/>
            <person name="Schein J."/>
        </authorList>
    </citation>
    <scope>NUCLEOTIDE SEQUENCE</scope>
    <source>
        <strain>CRL 75-36-700-3</strain>
    </source>
</reference>
<dbReference type="GeneID" id="10534545"/>
<dbReference type="OrthoDB" id="2496748at2759"/>
<dbReference type="AlphaFoldDB" id="E3K7X7"/>
<dbReference type="HOGENOM" id="CLU_1769029_0_0_1"/>
<evidence type="ECO:0000313" key="2">
    <source>
        <dbReference type="Proteomes" id="UP000008783"/>
    </source>
</evidence>
<accession>E3K7X7</accession>
<dbReference type="InParanoid" id="E3K7X7"/>
<dbReference type="OMA" id="ANRIPKM"/>
<proteinExistence type="predicted"/>
<reference evidence="2" key="2">
    <citation type="journal article" date="2011" name="Proc. Natl. Acad. Sci. U.S.A.">
        <title>Obligate biotrophy features unraveled by the genomic analysis of rust fungi.</title>
        <authorList>
            <person name="Duplessis S."/>
            <person name="Cuomo C.A."/>
            <person name="Lin Y.-C."/>
            <person name="Aerts A."/>
            <person name="Tisserant E."/>
            <person name="Veneault-Fourrey C."/>
            <person name="Joly D.L."/>
            <person name="Hacquard S."/>
            <person name="Amselem J."/>
            <person name="Cantarel B.L."/>
            <person name="Chiu R."/>
            <person name="Coutinho P.M."/>
            <person name="Feau N."/>
            <person name="Field M."/>
            <person name="Frey P."/>
            <person name="Gelhaye E."/>
            <person name="Goldberg J."/>
            <person name="Grabherr M.G."/>
            <person name="Kodira C.D."/>
            <person name="Kohler A."/>
            <person name="Kuees U."/>
            <person name="Lindquist E.A."/>
            <person name="Lucas S.M."/>
            <person name="Mago R."/>
            <person name="Mauceli E."/>
            <person name="Morin E."/>
            <person name="Murat C."/>
            <person name="Pangilinan J.L."/>
            <person name="Park R."/>
            <person name="Pearson M."/>
            <person name="Quesneville H."/>
            <person name="Rouhier N."/>
            <person name="Sakthikumar S."/>
            <person name="Salamov A.A."/>
            <person name="Schmutz J."/>
            <person name="Selles B."/>
            <person name="Shapiro H."/>
            <person name="Tanguay P."/>
            <person name="Tuskan G.A."/>
            <person name="Henrissat B."/>
            <person name="Van de Peer Y."/>
            <person name="Rouze P."/>
            <person name="Ellis J.G."/>
            <person name="Dodds P.N."/>
            <person name="Schein J.E."/>
            <person name="Zhong S."/>
            <person name="Hamelin R.C."/>
            <person name="Grigoriev I.V."/>
            <person name="Szabo L.J."/>
            <person name="Martin F."/>
        </authorList>
    </citation>
    <scope>NUCLEOTIDE SEQUENCE [LARGE SCALE GENOMIC DNA]</scope>
    <source>
        <strain evidence="2">CRL 75-36-700-3 / race SCCL</strain>
    </source>
</reference>
<dbReference type="Proteomes" id="UP000008783">
    <property type="component" value="Unassembled WGS sequence"/>
</dbReference>
<name>E3K7X7_PUCGT</name>
<keyword evidence="2" id="KW-1185">Reference proteome</keyword>
<dbReference type="PANTHER" id="PTHR48159">
    <property type="entry name" value="MULE DOMAIN-CONTAINING PROTEIN"/>
    <property type="match status" value="1"/>
</dbReference>
<dbReference type="PANTHER" id="PTHR48159:SF1">
    <property type="entry name" value="MEMBRANE-ASSOCIATED GIANT PROTEIN ANTIGEN, PUTATIVE-RELATED"/>
    <property type="match status" value="1"/>
</dbReference>
<dbReference type="RefSeq" id="XP_003324623.1">
    <property type="nucleotide sequence ID" value="XM_003324575.1"/>
</dbReference>
<dbReference type="EMBL" id="DS178275">
    <property type="protein sequence ID" value="EFP80204.1"/>
    <property type="molecule type" value="Genomic_DNA"/>
</dbReference>
<dbReference type="VEuPathDB" id="FungiDB:PGTG_06160"/>
<sequence length="147" mass="16830">MNQPASQLDGPSYPLIKDIYDIVPLSFTKIVPVRPHQKVDPNSLQMIRCVHGTTPSFPEHIHQFSIPGCTELDAEAFFTAMQATVYWSSQQSQKKKDPVPTPSSCKIAEEIQKNWSPQMVKKWLTERVISGLNWKYIHQLMHSLEII</sequence>